<dbReference type="GO" id="GO:0009279">
    <property type="term" value="C:cell outer membrane"/>
    <property type="evidence" value="ECO:0007669"/>
    <property type="project" value="TreeGrafter"/>
</dbReference>
<feature type="compositionally biased region" description="Pro residues" evidence="1">
    <location>
        <begin position="50"/>
        <end position="65"/>
    </location>
</feature>
<evidence type="ECO:0000256" key="2">
    <source>
        <dbReference type="SAM" id="SignalP"/>
    </source>
</evidence>
<reference evidence="3" key="1">
    <citation type="submission" date="2016-03" db="EMBL/GenBank/DDBJ databases">
        <authorList>
            <person name="Ploux O."/>
        </authorList>
    </citation>
    <scope>NUCLEOTIDE SEQUENCE</scope>
    <source>
        <strain evidence="3">UC10</strain>
    </source>
</reference>
<keyword evidence="2" id="KW-0732">Signal</keyword>
<evidence type="ECO:0008006" key="4">
    <source>
        <dbReference type="Google" id="ProtNLM"/>
    </source>
</evidence>
<evidence type="ECO:0000313" key="3">
    <source>
        <dbReference type="EMBL" id="SBV31646.1"/>
    </source>
</evidence>
<sequence length="875" mass="94618">MKAGFALCSVALSALCAGTAAAQVSIPLPQGPRSSPPAQDPGAPTTIPLPGTPIPPIPTPTPVMPQLPIGAHGRPDINPYDRDIEMTVPLTFQSSSLGDIPMLLTADDRFLLESATFLRLMQPVLNEEAHAELSSHLMSLPNFGPDDLGKTGVQLTYDPSTLAVVVVEVSAEQRAIKDIFAPPREDANDVTLQPAGFSAFLNLSAIQSYLWEGDQADPPTINFDGAVRLGRFVFEGDAQLGQQFGVTGDSYKFTRNYARLVYDEPEDFRRWYLGDLDPEIRGQQSFVEMGGIGVLRQRRRFNSFRSAILQANRQLILQRESTVRFMRNGSLYREVRLQPGRYDFSSLPLIAGSNDVDIQVTDNSGAVQNLSYQQYLDPIDLDPGDYEYGAFFGPTSRTFGGAPDYRGTVAFSGFFRKAFFNRPAIGVGLQASKDVQTLTGQTQFVLPNGGRLLLDAGGSNSKTAGTGFAGGVSYEHFIDREGLSDSFTLRADYLSPRFANLGNIDGINTTSATVTGQYSRQLSMRLTATASASYLKGRGDVGDSYRVGATGFYRLDRRWTLRAGVDYAKFPSAFSRGNGVSFNIGIVFQPDYRRRAEARYESRDNLGELSYNQSGLNQLNSVGFGGVVTRDDNSARALGYATYSANRFDASISHATFGPSLSDVADLNVTTVRVGTSLAFADGGFGIGRRINDSFMLLSPHKNLGKRSVVAGQSLAENNYISKSGALGAAVNNFLGSYATQSVQYDVEDPPTGYDTGPGVFRVHPPYKSGYAARIGTDAFASAMGTLILAPDKPVSLIGGRVTLLDVQSTETPKPIPFFTNSIGRFAITNLLPGRRYLVETYGPNGTIDRSFEFTVPADTDGLLNLGTVRPGTKN</sequence>
<protein>
    <recommendedName>
        <fullName evidence="4">Fimbrial biogenesis outer membrane usher protein</fullName>
    </recommendedName>
</protein>
<dbReference type="GO" id="GO:0015473">
    <property type="term" value="F:fimbrial usher porin activity"/>
    <property type="evidence" value="ECO:0007669"/>
    <property type="project" value="InterPro"/>
</dbReference>
<feature type="chain" id="PRO_5012802819" description="Fimbrial biogenesis outer membrane usher protein" evidence="2">
    <location>
        <begin position="23"/>
        <end position="875"/>
    </location>
</feature>
<dbReference type="AlphaFoldDB" id="A0A1Y5PSH2"/>
<dbReference type="InterPro" id="IPR000015">
    <property type="entry name" value="Fimb_usher"/>
</dbReference>
<feature type="signal peptide" evidence="2">
    <location>
        <begin position="1"/>
        <end position="22"/>
    </location>
</feature>
<organism evidence="3">
    <name type="scientific">uncultured Sphingopyxis sp</name>
    <dbReference type="NCBI Taxonomy" id="310581"/>
    <lineage>
        <taxon>Bacteria</taxon>
        <taxon>Pseudomonadati</taxon>
        <taxon>Pseudomonadota</taxon>
        <taxon>Alphaproteobacteria</taxon>
        <taxon>Sphingomonadales</taxon>
        <taxon>Sphingomonadaceae</taxon>
        <taxon>Sphingopyxis</taxon>
        <taxon>environmental samples</taxon>
    </lineage>
</organism>
<dbReference type="EMBL" id="LT598653">
    <property type="protein sequence ID" value="SBV31646.1"/>
    <property type="molecule type" value="Genomic_DNA"/>
</dbReference>
<evidence type="ECO:0000256" key="1">
    <source>
        <dbReference type="SAM" id="MobiDB-lite"/>
    </source>
</evidence>
<dbReference type="PANTHER" id="PTHR30451">
    <property type="entry name" value="OUTER MEMBRANE USHER PROTEIN"/>
    <property type="match status" value="1"/>
</dbReference>
<name>A0A1Y5PSH2_9SPHN</name>
<dbReference type="PANTHER" id="PTHR30451:SF5">
    <property type="entry name" value="SLR0019 PROTEIN"/>
    <property type="match status" value="1"/>
</dbReference>
<gene>
    <name evidence="3" type="ORF">SPPYR_0526</name>
</gene>
<accession>A0A1Y5PSH2</accession>
<dbReference type="Gene3D" id="2.60.40.3110">
    <property type="match status" value="1"/>
</dbReference>
<dbReference type="GO" id="GO:0009297">
    <property type="term" value="P:pilus assembly"/>
    <property type="evidence" value="ECO:0007669"/>
    <property type="project" value="InterPro"/>
</dbReference>
<proteinExistence type="predicted"/>
<dbReference type="KEGG" id="sphu:SPPYR_0526"/>
<feature type="region of interest" description="Disordered" evidence="1">
    <location>
        <begin position="27"/>
        <end position="78"/>
    </location>
</feature>